<reference evidence="2 3" key="1">
    <citation type="submission" date="2019-03" db="EMBL/GenBank/DDBJ databases">
        <title>Genomic Encyclopedia of Archaeal and Bacterial Type Strains, Phase II (KMG-II): from individual species to whole genera.</title>
        <authorList>
            <person name="Goeker M."/>
        </authorList>
    </citation>
    <scope>NUCLEOTIDE SEQUENCE [LARGE SCALE GENOMIC DNA]</scope>
    <source>
        <strain evidence="2 3">DSM 19034</strain>
    </source>
</reference>
<keyword evidence="3" id="KW-1185">Reference proteome</keyword>
<dbReference type="AlphaFoldDB" id="A0A4R6IQB8"/>
<sequence length="182" mass="21121">MLKPIHFETDNFVIHPFGAEEFERLDQLAEEIFAILSDEKTLTFIPSKRLNNLEETKAFLRISLVNFHTGRNFLHFITSKQEHKVVGIIDLISPAVAKEHYKIDRYPYFIEFYLSSFASGCYIMTQLLPVVVESILDQGIPTLAAVVNRQNTAAKKVLQKAKFKLKNRFDIVQDYYETHTHN</sequence>
<comment type="caution">
    <text evidence="2">The sequence shown here is derived from an EMBL/GenBank/DDBJ whole genome shotgun (WGS) entry which is preliminary data.</text>
</comment>
<protein>
    <submittedName>
        <fullName evidence="2">Acetyltransferase (GNAT) family protein</fullName>
    </submittedName>
</protein>
<evidence type="ECO:0000313" key="2">
    <source>
        <dbReference type="EMBL" id="TDO24483.1"/>
    </source>
</evidence>
<keyword evidence="2" id="KW-0808">Transferase</keyword>
<name>A0A4R6IQB8_9SPHI</name>
<dbReference type="EMBL" id="SNWM01000001">
    <property type="protein sequence ID" value="TDO24483.1"/>
    <property type="molecule type" value="Genomic_DNA"/>
</dbReference>
<dbReference type="Gene3D" id="3.40.630.30">
    <property type="match status" value="1"/>
</dbReference>
<dbReference type="GO" id="GO:0016747">
    <property type="term" value="F:acyltransferase activity, transferring groups other than amino-acyl groups"/>
    <property type="evidence" value="ECO:0007669"/>
    <property type="project" value="InterPro"/>
</dbReference>
<dbReference type="Proteomes" id="UP000295499">
    <property type="component" value="Unassembled WGS sequence"/>
</dbReference>
<organism evidence="2 3">
    <name type="scientific">Pedobacter duraquae</name>
    <dbReference type="NCBI Taxonomy" id="425511"/>
    <lineage>
        <taxon>Bacteria</taxon>
        <taxon>Pseudomonadati</taxon>
        <taxon>Bacteroidota</taxon>
        <taxon>Sphingobacteriia</taxon>
        <taxon>Sphingobacteriales</taxon>
        <taxon>Sphingobacteriaceae</taxon>
        <taxon>Pedobacter</taxon>
    </lineage>
</organism>
<evidence type="ECO:0000259" key="1">
    <source>
        <dbReference type="Pfam" id="PF13302"/>
    </source>
</evidence>
<accession>A0A4R6IQB8</accession>
<dbReference type="InterPro" id="IPR016181">
    <property type="entry name" value="Acyl_CoA_acyltransferase"/>
</dbReference>
<evidence type="ECO:0000313" key="3">
    <source>
        <dbReference type="Proteomes" id="UP000295499"/>
    </source>
</evidence>
<proteinExistence type="predicted"/>
<feature type="domain" description="N-acetyltransferase" evidence="1">
    <location>
        <begin position="29"/>
        <end position="164"/>
    </location>
</feature>
<dbReference type="InterPro" id="IPR000182">
    <property type="entry name" value="GNAT_dom"/>
</dbReference>
<gene>
    <name evidence="2" type="ORF">CLV32_0772</name>
</gene>
<dbReference type="Pfam" id="PF13302">
    <property type="entry name" value="Acetyltransf_3"/>
    <property type="match status" value="1"/>
</dbReference>
<dbReference type="RefSeq" id="WP_133552504.1">
    <property type="nucleotide sequence ID" value="NZ_SNWM01000001.1"/>
</dbReference>
<dbReference type="OrthoDB" id="795294at2"/>
<dbReference type="SUPFAM" id="SSF55729">
    <property type="entry name" value="Acyl-CoA N-acyltransferases (Nat)"/>
    <property type="match status" value="1"/>
</dbReference>